<evidence type="ECO:0000256" key="1">
    <source>
        <dbReference type="SAM" id="MobiDB-lite"/>
    </source>
</evidence>
<feature type="compositionally biased region" description="Pro residues" evidence="1">
    <location>
        <begin position="65"/>
        <end position="74"/>
    </location>
</feature>
<organism evidence="2 3">
    <name type="scientific">Timema podura</name>
    <name type="common">Walking stick</name>
    <dbReference type="NCBI Taxonomy" id="61482"/>
    <lineage>
        <taxon>Eukaryota</taxon>
        <taxon>Metazoa</taxon>
        <taxon>Ecdysozoa</taxon>
        <taxon>Arthropoda</taxon>
        <taxon>Hexapoda</taxon>
        <taxon>Insecta</taxon>
        <taxon>Pterygota</taxon>
        <taxon>Neoptera</taxon>
        <taxon>Polyneoptera</taxon>
        <taxon>Phasmatodea</taxon>
        <taxon>Timematodea</taxon>
        <taxon>Timematoidea</taxon>
        <taxon>Timematidae</taxon>
        <taxon>Timema</taxon>
    </lineage>
</organism>
<evidence type="ECO:0000313" key="3">
    <source>
        <dbReference type="Proteomes" id="UP001153148"/>
    </source>
</evidence>
<feature type="region of interest" description="Disordered" evidence="1">
    <location>
        <begin position="120"/>
        <end position="148"/>
    </location>
</feature>
<reference evidence="2" key="1">
    <citation type="submission" date="2021-03" db="EMBL/GenBank/DDBJ databases">
        <authorList>
            <person name="Tran Van P."/>
        </authorList>
    </citation>
    <scope>NUCLEOTIDE SEQUENCE</scope>
</reference>
<proteinExistence type="predicted"/>
<accession>A0ABN7NRA2</accession>
<name>A0ABN7NRA2_TIMPD</name>
<feature type="compositionally biased region" description="Polar residues" evidence="1">
    <location>
        <begin position="120"/>
        <end position="137"/>
    </location>
</feature>
<dbReference type="Proteomes" id="UP001153148">
    <property type="component" value="Unassembled WGS sequence"/>
</dbReference>
<evidence type="ECO:0000313" key="2">
    <source>
        <dbReference type="EMBL" id="CAG2058355.1"/>
    </source>
</evidence>
<keyword evidence="3" id="KW-1185">Reference proteome</keyword>
<protein>
    <submittedName>
        <fullName evidence="2">Uncharacterized protein</fullName>
    </submittedName>
</protein>
<gene>
    <name evidence="2" type="ORF">TPAB3V08_LOCUS5327</name>
</gene>
<dbReference type="EMBL" id="CAJPIN010007125">
    <property type="protein sequence ID" value="CAG2058355.1"/>
    <property type="molecule type" value="Genomic_DNA"/>
</dbReference>
<comment type="caution">
    <text evidence="2">The sequence shown here is derived from an EMBL/GenBank/DDBJ whole genome shotgun (WGS) entry which is preliminary data.</text>
</comment>
<sequence length="148" mass="15737">MIIDCDCTLDCPQSQSGDDDDDADNHVEENWYSSDEEGTSLTDVLKNLSKQVTTSLNSPSEGQQQPPPARPSTPPTVKQERGTPSPPPATGFSKLNLSDLSQIDISESVSKLLSSIRYNLNTTAPGGSDGTVANSNVMEPPSKAVSEQ</sequence>
<feature type="compositionally biased region" description="Polar residues" evidence="1">
    <location>
        <begin position="48"/>
        <end position="62"/>
    </location>
</feature>
<feature type="non-terminal residue" evidence="2">
    <location>
        <position position="148"/>
    </location>
</feature>
<feature type="region of interest" description="Disordered" evidence="1">
    <location>
        <begin position="1"/>
        <end position="95"/>
    </location>
</feature>